<name>C0NBV4_AJECG</name>
<keyword evidence="2" id="KW-1185">Reference proteome</keyword>
<dbReference type="HOGENOM" id="CLU_2235783_0_0_1"/>
<proteinExistence type="predicted"/>
<gene>
    <name evidence="1" type="ORF">HCBG_00600</name>
</gene>
<dbReference type="Proteomes" id="UP000001631">
    <property type="component" value="Unassembled WGS sequence"/>
</dbReference>
<dbReference type="InParanoid" id="C0NBV4"/>
<reference evidence="1" key="1">
    <citation type="submission" date="2009-02" db="EMBL/GenBank/DDBJ databases">
        <title>The Genome Sequence of Ajellomyces capsulatus strain G186AR.</title>
        <authorList>
            <consortium name="The Broad Institute Genome Sequencing Platform"/>
            <person name="Champion M."/>
            <person name="Cuomo C."/>
            <person name="Ma L.-J."/>
            <person name="Henn M.R."/>
            <person name="Sil A."/>
            <person name="Goldman B."/>
            <person name="Young S.K."/>
            <person name="Kodira C.D."/>
            <person name="Zeng Q."/>
            <person name="Koehrsen M."/>
            <person name="Alvarado L."/>
            <person name="Berlin A."/>
            <person name="Borenstein D."/>
            <person name="Chen Z."/>
            <person name="Engels R."/>
            <person name="Freedman E."/>
            <person name="Gellesch M."/>
            <person name="Goldberg J."/>
            <person name="Griggs A."/>
            <person name="Gujja S."/>
            <person name="Heiman D."/>
            <person name="Hepburn T."/>
            <person name="Howarth C."/>
            <person name="Jen D."/>
            <person name="Larson L."/>
            <person name="Lewis B."/>
            <person name="Mehta T."/>
            <person name="Park D."/>
            <person name="Pearson M."/>
            <person name="Roberts A."/>
            <person name="Saif S."/>
            <person name="Shea T."/>
            <person name="Shenoy N."/>
            <person name="Sisk P."/>
            <person name="Stolte C."/>
            <person name="Sykes S."/>
            <person name="Walk T."/>
            <person name="White J."/>
            <person name="Yandava C."/>
            <person name="Klein B."/>
            <person name="McEwen J.G."/>
            <person name="Puccia R."/>
            <person name="Goldman G.H."/>
            <person name="Felipe M.S."/>
            <person name="Nino-Vega G."/>
            <person name="San-Blas G."/>
            <person name="Taylor J."/>
            <person name="Mendoza L."/>
            <person name="Galagan J."/>
            <person name="Nusbaum C."/>
            <person name="Birren B."/>
        </authorList>
    </citation>
    <scope>NUCLEOTIDE SEQUENCE</scope>
    <source>
        <strain evidence="1">G186AR</strain>
    </source>
</reference>
<dbReference type="AlphaFoldDB" id="C0NBV4"/>
<organism evidence="1 2">
    <name type="scientific">Ajellomyces capsulatus (strain G186AR / H82 / ATCC MYA-2454 / RMSCC 2432)</name>
    <name type="common">Darling's disease fungus</name>
    <name type="synonym">Histoplasma capsulatum</name>
    <dbReference type="NCBI Taxonomy" id="447093"/>
    <lineage>
        <taxon>Eukaryota</taxon>
        <taxon>Fungi</taxon>
        <taxon>Dikarya</taxon>
        <taxon>Ascomycota</taxon>
        <taxon>Pezizomycotina</taxon>
        <taxon>Eurotiomycetes</taxon>
        <taxon>Eurotiomycetidae</taxon>
        <taxon>Onygenales</taxon>
        <taxon>Ajellomycetaceae</taxon>
        <taxon>Histoplasma</taxon>
    </lineage>
</organism>
<dbReference type="RefSeq" id="XP_045291625.1">
    <property type="nucleotide sequence ID" value="XM_045427650.1"/>
</dbReference>
<evidence type="ECO:0000313" key="1">
    <source>
        <dbReference type="EMBL" id="EEH11145.1"/>
    </source>
</evidence>
<dbReference type="EMBL" id="GG663363">
    <property type="protein sequence ID" value="EEH11145.1"/>
    <property type="molecule type" value="Genomic_DNA"/>
</dbReference>
<sequence length="105" mass="12226">MSILSRKQGKQTNSTELEIGWETAEKSKIYGLFNSYPDPSPSDPIDVYQYYAQYNDRLFYHCHDHDNPLMMEANHTWQDKAKTTARGIHRAKYRIPLVGPGTGWF</sequence>
<dbReference type="GeneID" id="69033617"/>
<protein>
    <submittedName>
        <fullName evidence="1">Uncharacterized protein</fullName>
    </submittedName>
</protein>
<accession>C0NBV4</accession>
<evidence type="ECO:0000313" key="2">
    <source>
        <dbReference type="Proteomes" id="UP000001631"/>
    </source>
</evidence>